<protein>
    <submittedName>
        <fullName evidence="2">Ribulose 1,5-bisphosphate carboxylase</fullName>
    </submittedName>
</protein>
<keyword evidence="3" id="KW-1185">Reference proteome</keyword>
<dbReference type="Gene3D" id="3.30.70.150">
    <property type="entry name" value="RuBisCO large subunit, N-terminal domain"/>
    <property type="match status" value="1"/>
</dbReference>
<dbReference type="SFLD" id="SFLDS00014">
    <property type="entry name" value="RuBisCO"/>
    <property type="match status" value="1"/>
</dbReference>
<organism evidence="2 3">
    <name type="scientific">Sediminicurvatus halobius</name>
    <dbReference type="NCBI Taxonomy" id="2182432"/>
    <lineage>
        <taxon>Bacteria</taxon>
        <taxon>Pseudomonadati</taxon>
        <taxon>Pseudomonadota</taxon>
        <taxon>Gammaproteobacteria</taxon>
        <taxon>Chromatiales</taxon>
        <taxon>Ectothiorhodospiraceae</taxon>
        <taxon>Sediminicurvatus</taxon>
    </lineage>
</organism>
<reference evidence="2 3" key="1">
    <citation type="submission" date="2018-05" db="EMBL/GenBank/DDBJ databases">
        <title>Spiribacter halobius sp. nov., a moderately halophilic bacterium isolated from marine solar saltern.</title>
        <authorList>
            <person name="Zheng W.-S."/>
            <person name="Lu D.-C."/>
            <person name="Du Z.-J."/>
        </authorList>
    </citation>
    <scope>NUCLEOTIDE SEQUENCE [LARGE SCALE GENOMIC DNA]</scope>
    <source>
        <strain evidence="2 3">E85</strain>
    </source>
</reference>
<dbReference type="SUPFAM" id="SSF54966">
    <property type="entry name" value="RuBisCO, large subunit, small (N-terminal) domain"/>
    <property type="match status" value="1"/>
</dbReference>
<feature type="domain" description="Ribulose bisphosphate carboxylase large subunit C-terminal" evidence="1">
    <location>
        <begin position="116"/>
        <end position="291"/>
    </location>
</feature>
<dbReference type="SFLD" id="SFLDG00301">
    <property type="entry name" value="RuBisCO-like_proteins"/>
    <property type="match status" value="1"/>
</dbReference>
<dbReference type="CDD" id="cd08210">
    <property type="entry name" value="RLP_RrRLP"/>
    <property type="match status" value="1"/>
</dbReference>
<evidence type="ECO:0000313" key="2">
    <source>
        <dbReference type="EMBL" id="PWG63858.1"/>
    </source>
</evidence>
<dbReference type="InterPro" id="IPR033966">
    <property type="entry name" value="RuBisCO"/>
</dbReference>
<name>A0A2U2N4A9_9GAMM</name>
<dbReference type="PANTHER" id="PTHR42704">
    <property type="entry name" value="RIBULOSE BISPHOSPHATE CARBOXYLASE"/>
    <property type="match status" value="1"/>
</dbReference>
<dbReference type="InterPro" id="IPR036422">
    <property type="entry name" value="RuBisCO_lsu_N_sf"/>
</dbReference>
<gene>
    <name evidence="2" type="ORF">DEM34_06545</name>
</gene>
<dbReference type="InterPro" id="IPR036376">
    <property type="entry name" value="RuBisCO_lsu_C_sf"/>
</dbReference>
<dbReference type="GO" id="GO:0015977">
    <property type="term" value="P:carbon fixation"/>
    <property type="evidence" value="ECO:0007669"/>
    <property type="project" value="InterPro"/>
</dbReference>
<dbReference type="RefSeq" id="WP_109677472.1">
    <property type="nucleotide sequence ID" value="NZ_CP086615.1"/>
</dbReference>
<proteinExistence type="predicted"/>
<evidence type="ECO:0000313" key="3">
    <source>
        <dbReference type="Proteomes" id="UP000245474"/>
    </source>
</evidence>
<dbReference type="AlphaFoldDB" id="A0A2U2N4A9"/>
<accession>A0A2U2N4A9</accession>
<dbReference type="Gene3D" id="3.20.20.110">
    <property type="entry name" value="Ribulose bisphosphate carboxylase, large subunit, C-terminal domain"/>
    <property type="match status" value="1"/>
</dbReference>
<dbReference type="Proteomes" id="UP000245474">
    <property type="component" value="Unassembled WGS sequence"/>
</dbReference>
<comment type="caution">
    <text evidence="2">The sequence shown here is derived from an EMBL/GenBank/DDBJ whole genome shotgun (WGS) entry which is preliminary data.</text>
</comment>
<dbReference type="OrthoDB" id="9770811at2"/>
<dbReference type="GO" id="GO:0016984">
    <property type="term" value="F:ribulose-bisphosphate carboxylase activity"/>
    <property type="evidence" value="ECO:0007669"/>
    <property type="project" value="InterPro"/>
</dbReference>
<dbReference type="SUPFAM" id="SSF51649">
    <property type="entry name" value="RuBisCo, C-terminal domain"/>
    <property type="match status" value="1"/>
</dbReference>
<dbReference type="Pfam" id="PF00016">
    <property type="entry name" value="RuBisCO_large"/>
    <property type="match status" value="1"/>
</dbReference>
<sequence length="370" mass="38675">MSEPRFLARYEIRVGPGEDPVAKVEALCLEQTAELPSETLPDPIAAEWIGRCTSLEPLGDGLWLAGVSFPEAVAGGELTQLLNLLFGNSSLQSGIRLVGVDWPAGLLACLGGPALGIAGLRTRLRVHDGPLLATALKPVGLDAASLAQRCEAFARGGLDLIKDDHGLADQRTAPFAERLARCQAAVTRANAATGGQARYCPNVTAGPAELDRRAEAARAAGCDTVLLNAWIAGLAAVAHLRDAHGLAVLAHPALTGGLLRPDHGIDTPVLLGELFRIAGADAVIYPNAGGRFAFSEARCLAIAERLRAPLGGLRGAWPMPGGGMSMDAAPQWAARYGADTIFLIGGDLYRAGDLTTAAQRFRAALEERHE</sequence>
<dbReference type="InterPro" id="IPR000685">
    <property type="entry name" value="RuBisCO_lsu_C"/>
</dbReference>
<dbReference type="EMBL" id="QFFI01000008">
    <property type="protein sequence ID" value="PWG63858.1"/>
    <property type="molecule type" value="Genomic_DNA"/>
</dbReference>
<evidence type="ECO:0000259" key="1">
    <source>
        <dbReference type="Pfam" id="PF00016"/>
    </source>
</evidence>
<dbReference type="GO" id="GO:0000287">
    <property type="term" value="F:magnesium ion binding"/>
    <property type="evidence" value="ECO:0007669"/>
    <property type="project" value="InterPro"/>
</dbReference>
<dbReference type="PANTHER" id="PTHR42704:SF17">
    <property type="entry name" value="RIBULOSE BISPHOSPHATE CARBOXYLASE LARGE CHAIN"/>
    <property type="match status" value="1"/>
</dbReference>